<dbReference type="OrthoDB" id="5597935at2759"/>
<dbReference type="EMBL" id="CAMKVN010002843">
    <property type="protein sequence ID" value="CAI2182814.1"/>
    <property type="molecule type" value="Genomic_DNA"/>
</dbReference>
<dbReference type="Proteomes" id="UP001153678">
    <property type="component" value="Unassembled WGS sequence"/>
</dbReference>
<reference evidence="1" key="1">
    <citation type="submission" date="2022-08" db="EMBL/GenBank/DDBJ databases">
        <authorList>
            <person name="Kallberg Y."/>
            <person name="Tangrot J."/>
            <person name="Rosling A."/>
        </authorList>
    </citation>
    <scope>NUCLEOTIDE SEQUENCE</scope>
    <source>
        <strain evidence="1">Wild A</strain>
    </source>
</reference>
<name>A0A9W4SW42_9GLOM</name>
<dbReference type="AlphaFoldDB" id="A0A9W4SW42"/>
<organism evidence="1 2">
    <name type="scientific">Funneliformis geosporum</name>
    <dbReference type="NCBI Taxonomy" id="1117311"/>
    <lineage>
        <taxon>Eukaryota</taxon>
        <taxon>Fungi</taxon>
        <taxon>Fungi incertae sedis</taxon>
        <taxon>Mucoromycota</taxon>
        <taxon>Glomeromycotina</taxon>
        <taxon>Glomeromycetes</taxon>
        <taxon>Glomerales</taxon>
        <taxon>Glomeraceae</taxon>
        <taxon>Funneliformis</taxon>
    </lineage>
</organism>
<keyword evidence="2" id="KW-1185">Reference proteome</keyword>
<dbReference type="SUPFAM" id="SSF81585">
    <property type="entry name" value="PsbU/PolX domain-like"/>
    <property type="match status" value="1"/>
</dbReference>
<comment type="caution">
    <text evidence="1">The sequence shown here is derived from an EMBL/GenBank/DDBJ whole genome shotgun (WGS) entry which is preliminary data.</text>
</comment>
<dbReference type="Gene3D" id="1.10.150.320">
    <property type="entry name" value="Photosystem II 12 kDa extrinsic protein"/>
    <property type="match status" value="1"/>
</dbReference>
<accession>A0A9W4SW42</accession>
<protein>
    <submittedName>
        <fullName evidence="1">14937_t:CDS:1</fullName>
    </submittedName>
</protein>
<gene>
    <name evidence="1" type="ORF">FWILDA_LOCUS10766</name>
</gene>
<sequence length="542" mass="61541">MTSLYAQITALQQLTDQEKTSLRTYFTQNPAQKCETIEVLSICLTDKDKVAYLNALITPGLAYVRPQPLLASLGLQWEYQLGSLKEALLSALRQHYKDYQDEPNATRAIGNQMLLQLLPGQQLEDIINVYMQPFPLDVLRLVAKHENKGLKDATVILVVDRLQNFMKIYDDGLDLQSMFYKTLSTIGDLAMKGPFLIPCCTATINRPVVNSLMPSKRKHVYLLVPPLEPPTIGQQQVFQIDDHLIKLLVYDCGRHRRTLEILAEVMQDVDLRRCDFSDLMRRLRDQLAGRYSEVTELTPEDVDAIVRAILTHQLLDADKALPGTNKRPDQIESPRLIRFVKGRGSTGEQWRVVDPEMSQMLDEDKKTKISEVYFGSQTDTRTHRGKNKNNTKSLRVQCEHDTIEFRACENIIINKTSAPYGDSFLALDTKPPRNEATSEEDFFILFTTQKAENINLSPYSGIVDGTCWEAYYGPFAGRAFIYNIDGPLDINTATRSTLQLVDGIGPALADCIMRKRPFQDILDAHKRTSVPEVCLKKFKFGK</sequence>
<evidence type="ECO:0000313" key="2">
    <source>
        <dbReference type="Proteomes" id="UP001153678"/>
    </source>
</evidence>
<evidence type="ECO:0000313" key="1">
    <source>
        <dbReference type="EMBL" id="CAI2182814.1"/>
    </source>
</evidence>
<proteinExistence type="predicted"/>